<evidence type="ECO:0000256" key="4">
    <source>
        <dbReference type="ARBA" id="ARBA00022490"/>
    </source>
</evidence>
<dbReference type="EMBL" id="CAHIKZ030000688">
    <property type="protein sequence ID" value="CAE1233602.1"/>
    <property type="molecule type" value="Genomic_DNA"/>
</dbReference>
<evidence type="ECO:0000256" key="1">
    <source>
        <dbReference type="ARBA" id="ARBA00004123"/>
    </source>
</evidence>
<dbReference type="Proteomes" id="UP000597762">
    <property type="component" value="Unassembled WGS sequence"/>
</dbReference>
<evidence type="ECO:0000313" key="6">
    <source>
        <dbReference type="EMBL" id="CAE1233602.1"/>
    </source>
</evidence>
<evidence type="ECO:0000256" key="2">
    <source>
        <dbReference type="ARBA" id="ARBA00004496"/>
    </source>
</evidence>
<proteinExistence type="inferred from homology"/>
<comment type="caution">
    <text evidence="6">The sequence shown here is derived from an EMBL/GenBank/DDBJ whole genome shotgun (WGS) entry which is preliminary data.</text>
</comment>
<evidence type="ECO:0000256" key="3">
    <source>
        <dbReference type="ARBA" id="ARBA00005509"/>
    </source>
</evidence>
<dbReference type="Pfam" id="PF04402">
    <property type="entry name" value="SIMPL"/>
    <property type="match status" value="1"/>
</dbReference>
<keyword evidence="7" id="KW-1185">Reference proteome</keyword>
<gene>
    <name evidence="6" type="ORF">SPHA_19032</name>
</gene>
<protein>
    <recommendedName>
        <fullName evidence="8">Interleukin-1 receptor-associated kinase 1-binding protein 1</fullName>
    </recommendedName>
</protein>
<dbReference type="PANTHER" id="PTHR18842:SF2">
    <property type="entry name" value="INTERLEUKIN-1 RECEPTOR-ASSOCIATED KINASE 1-BINDING PROTEIN 1"/>
    <property type="match status" value="1"/>
</dbReference>
<dbReference type="AlphaFoldDB" id="A0A812BFC7"/>
<comment type="similarity">
    <text evidence="3">Belongs to the IRAK1BP1 family.</text>
</comment>
<dbReference type="Gene3D" id="3.30.110.170">
    <property type="entry name" value="Protein of unknown function (DUF541), domain 1"/>
    <property type="match status" value="1"/>
</dbReference>
<keyword evidence="4" id="KW-0963">Cytoplasm</keyword>
<name>A0A812BFC7_ACAPH</name>
<dbReference type="GO" id="GO:0043123">
    <property type="term" value="P:positive regulation of canonical NF-kappaB signal transduction"/>
    <property type="evidence" value="ECO:0007669"/>
    <property type="project" value="InterPro"/>
</dbReference>
<evidence type="ECO:0000256" key="5">
    <source>
        <dbReference type="ARBA" id="ARBA00023242"/>
    </source>
</evidence>
<dbReference type="GO" id="GO:0006955">
    <property type="term" value="P:immune response"/>
    <property type="evidence" value="ECO:0007669"/>
    <property type="project" value="InterPro"/>
</dbReference>
<sequence>MQQQDSKIPKFIRQISVVGLGEVSSPPDCHSFQVCIRSSKENIDDVKNSVTRRLSYIEQVVKNCEFNKETKLEVYKTFSREEKLNTLVADIKLTFSNLKTCDELRNLLIEKLDSNAVDVGPVQLYHSLQNVEKLRLSASLLAIDNAKKKASAMAETMNQYLGRPLMVHEEKTHEWFGLLPNSSPEKEFNSFRQQQIKLTTKNVKCEIHAQFELLPKDQI</sequence>
<dbReference type="OrthoDB" id="6365554at2759"/>
<dbReference type="InterPro" id="IPR007497">
    <property type="entry name" value="SIMPL/DUF541"/>
</dbReference>
<evidence type="ECO:0000313" key="7">
    <source>
        <dbReference type="Proteomes" id="UP000597762"/>
    </source>
</evidence>
<dbReference type="InterPro" id="IPR030312">
    <property type="entry name" value="IRAK1BP1"/>
</dbReference>
<reference evidence="6" key="1">
    <citation type="submission" date="2021-01" db="EMBL/GenBank/DDBJ databases">
        <authorList>
            <person name="Li R."/>
            <person name="Bekaert M."/>
        </authorList>
    </citation>
    <scope>NUCLEOTIDE SEQUENCE</scope>
    <source>
        <strain evidence="6">Farmed</strain>
    </source>
</reference>
<dbReference type="GO" id="GO:0005737">
    <property type="term" value="C:cytoplasm"/>
    <property type="evidence" value="ECO:0007669"/>
    <property type="project" value="UniProtKB-SubCell"/>
</dbReference>
<evidence type="ECO:0008006" key="8">
    <source>
        <dbReference type="Google" id="ProtNLM"/>
    </source>
</evidence>
<accession>A0A812BFC7</accession>
<keyword evidence="5" id="KW-0539">Nucleus</keyword>
<dbReference type="PANTHER" id="PTHR18842">
    <property type="entry name" value="INTERLEUKIN-1 RECEPTOR-ASSOCIATED KINASE 1-BINDING PROTEIN 1"/>
    <property type="match status" value="1"/>
</dbReference>
<comment type="subcellular location">
    <subcellularLocation>
        <location evidence="2">Cytoplasm</location>
    </subcellularLocation>
    <subcellularLocation>
        <location evidence="1">Nucleus</location>
    </subcellularLocation>
</comment>
<organism evidence="6 7">
    <name type="scientific">Acanthosepion pharaonis</name>
    <name type="common">Pharaoh cuttlefish</name>
    <name type="synonym">Sepia pharaonis</name>
    <dbReference type="NCBI Taxonomy" id="158019"/>
    <lineage>
        <taxon>Eukaryota</taxon>
        <taxon>Metazoa</taxon>
        <taxon>Spiralia</taxon>
        <taxon>Lophotrochozoa</taxon>
        <taxon>Mollusca</taxon>
        <taxon>Cephalopoda</taxon>
        <taxon>Coleoidea</taxon>
        <taxon>Decapodiformes</taxon>
        <taxon>Sepiida</taxon>
        <taxon>Sepiina</taxon>
        <taxon>Sepiidae</taxon>
        <taxon>Acanthosepion</taxon>
    </lineage>
</organism>
<dbReference type="GO" id="GO:0005634">
    <property type="term" value="C:nucleus"/>
    <property type="evidence" value="ECO:0007669"/>
    <property type="project" value="UniProtKB-SubCell"/>
</dbReference>